<accession>A0A967EDL1</accession>
<evidence type="ECO:0000256" key="1">
    <source>
        <dbReference type="SAM" id="SignalP"/>
    </source>
</evidence>
<keyword evidence="1" id="KW-0732">Signal</keyword>
<reference evidence="2" key="2">
    <citation type="submission" date="2020-03" db="EMBL/GenBank/DDBJ databases">
        <title>Flavobacteriaceae bacterium strain TP-CH-4, a member of the family Flavobacteriaceae isolated from a deep-sea seamount.</title>
        <authorList>
            <person name="Zhang D.-C."/>
        </authorList>
    </citation>
    <scope>NUCLEOTIDE SEQUENCE</scope>
    <source>
        <strain evidence="2">TP-CH-4</strain>
    </source>
</reference>
<protein>
    <submittedName>
        <fullName evidence="2">DUF2490 domain-containing protein</fullName>
    </submittedName>
</protein>
<name>A0A967EDL1_9FLAO</name>
<evidence type="ECO:0000313" key="3">
    <source>
        <dbReference type="Proteomes" id="UP000707206"/>
    </source>
</evidence>
<comment type="caution">
    <text evidence="2">The sequence shown here is derived from an EMBL/GenBank/DDBJ whole genome shotgun (WGS) entry which is preliminary data.</text>
</comment>
<reference evidence="2" key="1">
    <citation type="submission" date="2019-07" db="EMBL/GenBank/DDBJ databases">
        <authorList>
            <person name="De-Chao Zhang Q."/>
        </authorList>
    </citation>
    <scope>NUCLEOTIDE SEQUENCE</scope>
    <source>
        <strain evidence="2">TP-CH-4</strain>
    </source>
</reference>
<dbReference type="RefSeq" id="WP_152573956.1">
    <property type="nucleotide sequence ID" value="NZ_VIKU02000002.1"/>
</dbReference>
<dbReference type="Proteomes" id="UP000707206">
    <property type="component" value="Unassembled WGS sequence"/>
</dbReference>
<gene>
    <name evidence="2" type="ORF">FK220_008860</name>
</gene>
<sequence length="224" mass="26755">MQKHLLLLLLLFTVIMNAQETGEDELGSWHMYFGMNRISDKLSIHTEGQLRYYEAGKNFNQLLLRTGLNYHIKNEAIATFGYAYIDTDTTFEEFPEDIDFTEHRIFEQFILNNKVWELNFEHRYRLEQRFIDFGANNDVQHRARYRLQVMVPLTDIFFLNFYDEVFLNLQGNTFDQNRLYAAIGLNVTDNLSVQSGFLKNHFSTRNFDRLQVAVFYNPDFRKKK</sequence>
<evidence type="ECO:0000313" key="2">
    <source>
        <dbReference type="EMBL" id="NHF59448.1"/>
    </source>
</evidence>
<proteinExistence type="predicted"/>
<dbReference type="AlphaFoldDB" id="A0A967EDL1"/>
<dbReference type="EMBL" id="VIKU02000002">
    <property type="protein sequence ID" value="NHF59448.1"/>
    <property type="molecule type" value="Genomic_DNA"/>
</dbReference>
<dbReference type="Pfam" id="PF10677">
    <property type="entry name" value="DUF2490"/>
    <property type="match status" value="1"/>
</dbReference>
<feature type="signal peptide" evidence="1">
    <location>
        <begin position="1"/>
        <end position="18"/>
    </location>
</feature>
<feature type="chain" id="PRO_5037191495" evidence="1">
    <location>
        <begin position="19"/>
        <end position="224"/>
    </location>
</feature>
<organism evidence="2 3">
    <name type="scientific">Pelagihabitans pacificus</name>
    <dbReference type="NCBI Taxonomy" id="2696054"/>
    <lineage>
        <taxon>Bacteria</taxon>
        <taxon>Pseudomonadati</taxon>
        <taxon>Bacteroidota</taxon>
        <taxon>Flavobacteriia</taxon>
        <taxon>Flavobacteriales</taxon>
        <taxon>Flavobacteriaceae</taxon>
        <taxon>Pelagihabitans</taxon>
    </lineage>
</organism>
<keyword evidence="3" id="KW-1185">Reference proteome</keyword>
<dbReference type="InterPro" id="IPR019619">
    <property type="entry name" value="DUF2490"/>
</dbReference>